<dbReference type="PANTHER" id="PTHR11669">
    <property type="entry name" value="REPLICATION FACTOR C / DNA POLYMERASE III GAMMA-TAU SUBUNIT"/>
    <property type="match status" value="1"/>
</dbReference>
<dbReference type="InterPro" id="IPR050238">
    <property type="entry name" value="DNA_Rep/Repair_Clamp_Loader"/>
</dbReference>
<proteinExistence type="predicted"/>
<dbReference type="GO" id="GO:0006261">
    <property type="term" value="P:DNA-templated DNA replication"/>
    <property type="evidence" value="ECO:0007669"/>
    <property type="project" value="TreeGrafter"/>
</dbReference>
<gene>
    <name evidence="2" type="ORF">LCGC14_0691470</name>
</gene>
<accession>A0A0F9QQ78</accession>
<dbReference type="PANTHER" id="PTHR11669:SF0">
    <property type="entry name" value="PROTEIN STICHEL-LIKE 2"/>
    <property type="match status" value="1"/>
</dbReference>
<dbReference type="SUPFAM" id="SSF52540">
    <property type="entry name" value="P-loop containing nucleoside triphosphate hydrolases"/>
    <property type="match status" value="1"/>
</dbReference>
<evidence type="ECO:0000259" key="1">
    <source>
        <dbReference type="Pfam" id="PF06068"/>
    </source>
</evidence>
<dbReference type="CDD" id="cd00009">
    <property type="entry name" value="AAA"/>
    <property type="match status" value="1"/>
</dbReference>
<organism evidence="2">
    <name type="scientific">marine sediment metagenome</name>
    <dbReference type="NCBI Taxonomy" id="412755"/>
    <lineage>
        <taxon>unclassified sequences</taxon>
        <taxon>metagenomes</taxon>
        <taxon>ecological metagenomes</taxon>
    </lineage>
</organism>
<dbReference type="Gene3D" id="3.40.50.300">
    <property type="entry name" value="P-loop containing nucleotide triphosphate hydrolases"/>
    <property type="match status" value="1"/>
</dbReference>
<dbReference type="AlphaFoldDB" id="A0A0F9QQ78"/>
<feature type="domain" description="TIP49 P-loop" evidence="1">
    <location>
        <begin position="10"/>
        <end position="89"/>
    </location>
</feature>
<dbReference type="EMBL" id="LAZR01001441">
    <property type="protein sequence ID" value="KKN44609.1"/>
    <property type="molecule type" value="Genomic_DNA"/>
</dbReference>
<name>A0A0F9QQ78_9ZZZZ</name>
<dbReference type="InterPro" id="IPR010339">
    <property type="entry name" value="TIP49_P-loop"/>
</dbReference>
<reference evidence="2" key="1">
    <citation type="journal article" date="2015" name="Nature">
        <title>Complex archaea that bridge the gap between prokaryotes and eukaryotes.</title>
        <authorList>
            <person name="Spang A."/>
            <person name="Saw J.H."/>
            <person name="Jorgensen S.L."/>
            <person name="Zaremba-Niedzwiedzka K."/>
            <person name="Martijn J."/>
            <person name="Lind A.E."/>
            <person name="van Eijk R."/>
            <person name="Schleper C."/>
            <person name="Guy L."/>
            <person name="Ettema T.J."/>
        </authorList>
    </citation>
    <scope>NUCLEOTIDE SEQUENCE</scope>
</reference>
<sequence length="214" mass="23583">MNLYEQHRPKTLDAIIGQDKAVKTIKRLIERGIGGRALWIAGASGIGKTTLARIVAGSIADDFYVTEYDSADQLTVSEIDKLEKNMHYFAPGKGGRAYIVNESHALRKAVIRRLLGLLEHIPAHVVIIFTTTKDGESNLFEDNIDASPLLSRCIKLVLTNQGLAKVFAEHCRQIAIKENLDGKPLQSYVKLLARCKNNCRAALQAIESGEMIGD</sequence>
<dbReference type="Pfam" id="PF06068">
    <property type="entry name" value="TIP49"/>
    <property type="match status" value="1"/>
</dbReference>
<dbReference type="InterPro" id="IPR027417">
    <property type="entry name" value="P-loop_NTPase"/>
</dbReference>
<evidence type="ECO:0000313" key="2">
    <source>
        <dbReference type="EMBL" id="KKN44609.1"/>
    </source>
</evidence>
<dbReference type="GO" id="GO:0005524">
    <property type="term" value="F:ATP binding"/>
    <property type="evidence" value="ECO:0007669"/>
    <property type="project" value="InterPro"/>
</dbReference>
<comment type="caution">
    <text evidence="2">The sequence shown here is derived from an EMBL/GenBank/DDBJ whole genome shotgun (WGS) entry which is preliminary data.</text>
</comment>
<protein>
    <recommendedName>
        <fullName evidence="1">TIP49 P-loop domain-containing protein</fullName>
    </recommendedName>
</protein>